<evidence type="ECO:0000313" key="1">
    <source>
        <dbReference type="EMBL" id="AGB02532.1"/>
    </source>
</evidence>
<dbReference type="KEGG" id="mfo:Metfor_1499"/>
<accession>L0HCR9</accession>
<organism evidence="1 2">
    <name type="scientific">Methanoregula formicica (strain DSM 22288 / NBRC 105244 / SMSP)</name>
    <dbReference type="NCBI Taxonomy" id="593750"/>
    <lineage>
        <taxon>Archaea</taxon>
        <taxon>Methanobacteriati</taxon>
        <taxon>Methanobacteriota</taxon>
        <taxon>Stenosarchaea group</taxon>
        <taxon>Methanomicrobia</taxon>
        <taxon>Methanomicrobiales</taxon>
        <taxon>Methanoregulaceae</taxon>
        <taxon>Methanoregula</taxon>
    </lineage>
</organism>
<protein>
    <submittedName>
        <fullName evidence="1">Uncharacterized protein</fullName>
    </submittedName>
</protein>
<dbReference type="Proteomes" id="UP000010824">
    <property type="component" value="Chromosome"/>
</dbReference>
<name>L0HCR9_METFS</name>
<dbReference type="InParanoid" id="L0HCR9"/>
<proteinExistence type="predicted"/>
<sequence length="67" mass="7829">MWVPGQEIFNRNLQFPHDSLEIPVIQGVKFETFRSLDPYRIYPINGQKEVRFFISDFPITLGPTNSS</sequence>
<keyword evidence="2" id="KW-1185">Reference proteome</keyword>
<reference evidence="2" key="1">
    <citation type="submission" date="2011-12" db="EMBL/GenBank/DDBJ databases">
        <title>Complete sequence of Methanoregula formicicum SMSP.</title>
        <authorList>
            <person name="Lucas S."/>
            <person name="Han J."/>
            <person name="Lapidus A."/>
            <person name="Cheng J.-F."/>
            <person name="Goodwin L."/>
            <person name="Pitluck S."/>
            <person name="Peters L."/>
            <person name="Ovchinnikova G."/>
            <person name="Teshima H."/>
            <person name="Detter J.C."/>
            <person name="Han C."/>
            <person name="Tapia R."/>
            <person name="Land M."/>
            <person name="Hauser L."/>
            <person name="Kyrpides N."/>
            <person name="Ivanova N."/>
            <person name="Pagani I."/>
            <person name="Imachi H."/>
            <person name="Tamaki H."/>
            <person name="Sekiguchi Y."/>
            <person name="Kamagata Y."/>
            <person name="Cadillo-Quiroz H."/>
            <person name="Zinder S."/>
            <person name="Liu W.-T."/>
            <person name="Woyke T."/>
        </authorList>
    </citation>
    <scope>NUCLEOTIDE SEQUENCE [LARGE SCALE GENOMIC DNA]</scope>
    <source>
        <strain evidence="2">DSM 22288 / NBRC 105244 / SMSP</strain>
    </source>
</reference>
<dbReference type="HOGENOM" id="CLU_2802213_0_0_2"/>
<reference evidence="1 2" key="2">
    <citation type="journal article" date="2014" name="Genome Announc.">
        <title>Complete Genome Sequence of Methanoregula formicica SMSPT, a Mesophilic Hydrogenotrophic Methanogen Isolated from a Methanogenic Upflow Anaerobic Sludge Blanket Reactor.</title>
        <authorList>
            <person name="Yamamoto K."/>
            <person name="Tamaki H."/>
            <person name="Cadillo-Quiroz H."/>
            <person name="Imachi H."/>
            <person name="Kyrpides N."/>
            <person name="Woyke T."/>
            <person name="Goodwin L."/>
            <person name="Zinder S.H."/>
            <person name="Kamagata Y."/>
            <person name="Liu W.T."/>
        </authorList>
    </citation>
    <scope>NUCLEOTIDE SEQUENCE [LARGE SCALE GENOMIC DNA]</scope>
    <source>
        <strain evidence="2">DSM 22288 / NBRC 105244 / SMSP</strain>
    </source>
</reference>
<gene>
    <name evidence="1" type="ordered locus">Metfor_1499</name>
</gene>
<dbReference type="STRING" id="593750.Metfor_1499"/>
<dbReference type="AlphaFoldDB" id="L0HCR9"/>
<dbReference type="EMBL" id="CP003167">
    <property type="protein sequence ID" value="AGB02532.1"/>
    <property type="molecule type" value="Genomic_DNA"/>
</dbReference>
<evidence type="ECO:0000313" key="2">
    <source>
        <dbReference type="Proteomes" id="UP000010824"/>
    </source>
</evidence>